<gene>
    <name evidence="2" type="ORF">M9Y10_016966</name>
</gene>
<sequence>MTETQDGYNPFPETGDETNGYQMPAEDSNQEQSDTYEQTTPYVQQTSNVQQNQSTTDVAATSQPVSAERPATGDQQTTADSGNAEDNKDWKEKANEGLSKTESGMNSVLEKTDDAVGKPFVGFTEKVGAAFKKWFNLA</sequence>
<protein>
    <submittedName>
        <fullName evidence="2">Uncharacterized protein</fullName>
    </submittedName>
</protein>
<dbReference type="Proteomes" id="UP001470230">
    <property type="component" value="Unassembled WGS sequence"/>
</dbReference>
<comment type="caution">
    <text evidence="2">The sequence shown here is derived from an EMBL/GenBank/DDBJ whole genome shotgun (WGS) entry which is preliminary data.</text>
</comment>
<feature type="compositionally biased region" description="Basic and acidic residues" evidence="1">
    <location>
        <begin position="85"/>
        <end position="95"/>
    </location>
</feature>
<evidence type="ECO:0000256" key="1">
    <source>
        <dbReference type="SAM" id="MobiDB-lite"/>
    </source>
</evidence>
<accession>A0ABR2HXR3</accession>
<feature type="region of interest" description="Disordered" evidence="1">
    <location>
        <begin position="1"/>
        <end position="106"/>
    </location>
</feature>
<feature type="compositionally biased region" description="Polar residues" evidence="1">
    <location>
        <begin position="30"/>
        <end position="42"/>
    </location>
</feature>
<dbReference type="EMBL" id="JAPFFF010000021">
    <property type="protein sequence ID" value="KAK8854404.1"/>
    <property type="molecule type" value="Genomic_DNA"/>
</dbReference>
<keyword evidence="3" id="KW-1185">Reference proteome</keyword>
<feature type="compositionally biased region" description="Low complexity" evidence="1">
    <location>
        <begin position="43"/>
        <end position="56"/>
    </location>
</feature>
<proteinExistence type="predicted"/>
<evidence type="ECO:0000313" key="2">
    <source>
        <dbReference type="EMBL" id="KAK8854404.1"/>
    </source>
</evidence>
<organism evidence="2 3">
    <name type="scientific">Tritrichomonas musculus</name>
    <dbReference type="NCBI Taxonomy" id="1915356"/>
    <lineage>
        <taxon>Eukaryota</taxon>
        <taxon>Metamonada</taxon>
        <taxon>Parabasalia</taxon>
        <taxon>Tritrichomonadida</taxon>
        <taxon>Tritrichomonadidae</taxon>
        <taxon>Tritrichomonas</taxon>
    </lineage>
</organism>
<evidence type="ECO:0000313" key="3">
    <source>
        <dbReference type="Proteomes" id="UP001470230"/>
    </source>
</evidence>
<reference evidence="2 3" key="1">
    <citation type="submission" date="2024-04" db="EMBL/GenBank/DDBJ databases">
        <title>Tritrichomonas musculus Genome.</title>
        <authorList>
            <person name="Alves-Ferreira E."/>
            <person name="Grigg M."/>
            <person name="Lorenzi H."/>
            <person name="Galac M."/>
        </authorList>
    </citation>
    <scope>NUCLEOTIDE SEQUENCE [LARGE SCALE GENOMIC DNA]</scope>
    <source>
        <strain evidence="2 3">EAF2021</strain>
    </source>
</reference>
<name>A0ABR2HXR3_9EUKA</name>